<keyword evidence="2" id="KW-0238">DNA-binding</keyword>
<dbReference type="AlphaFoldDB" id="A0A2I0CTZ5"/>
<dbReference type="PROSITE" id="PS01124">
    <property type="entry name" value="HTH_ARAC_FAMILY_2"/>
    <property type="match status" value="1"/>
</dbReference>
<keyword evidence="1" id="KW-0805">Transcription regulation</keyword>
<dbReference type="Pfam" id="PF12833">
    <property type="entry name" value="HTH_18"/>
    <property type="match status" value="1"/>
</dbReference>
<name>A0A2I0CTZ5_9PSED</name>
<comment type="caution">
    <text evidence="5">The sequence shown here is derived from an EMBL/GenBank/DDBJ whole genome shotgun (WGS) entry which is preliminary data.</text>
</comment>
<dbReference type="GO" id="GO:0000976">
    <property type="term" value="F:transcription cis-regulatory region binding"/>
    <property type="evidence" value="ECO:0007669"/>
    <property type="project" value="TreeGrafter"/>
</dbReference>
<dbReference type="PANTHER" id="PTHR47894">
    <property type="entry name" value="HTH-TYPE TRANSCRIPTIONAL REGULATOR GADX"/>
    <property type="match status" value="1"/>
</dbReference>
<keyword evidence="3" id="KW-0804">Transcription</keyword>
<dbReference type="GO" id="GO:0005829">
    <property type="term" value="C:cytosol"/>
    <property type="evidence" value="ECO:0007669"/>
    <property type="project" value="TreeGrafter"/>
</dbReference>
<evidence type="ECO:0000256" key="3">
    <source>
        <dbReference type="ARBA" id="ARBA00023163"/>
    </source>
</evidence>
<evidence type="ECO:0000313" key="5">
    <source>
        <dbReference type="EMBL" id="PKF72837.1"/>
    </source>
</evidence>
<feature type="domain" description="HTH araC/xylS-type" evidence="4">
    <location>
        <begin position="236"/>
        <end position="333"/>
    </location>
</feature>
<dbReference type="Proteomes" id="UP000242861">
    <property type="component" value="Unassembled WGS sequence"/>
</dbReference>
<accession>A0A2I0CTZ5</accession>
<dbReference type="Gene3D" id="1.10.10.60">
    <property type="entry name" value="Homeodomain-like"/>
    <property type="match status" value="1"/>
</dbReference>
<gene>
    <name evidence="5" type="ORF">CW360_03090</name>
</gene>
<organism evidence="5 6">
    <name type="scientific">Pseudomonas fluvialis</name>
    <dbReference type="NCBI Taxonomy" id="1793966"/>
    <lineage>
        <taxon>Bacteria</taxon>
        <taxon>Pseudomonadati</taxon>
        <taxon>Pseudomonadota</taxon>
        <taxon>Gammaproteobacteria</taxon>
        <taxon>Pseudomonadales</taxon>
        <taxon>Pseudomonadaceae</taxon>
        <taxon>Pseudomonas</taxon>
    </lineage>
</organism>
<dbReference type="GO" id="GO:0003700">
    <property type="term" value="F:DNA-binding transcription factor activity"/>
    <property type="evidence" value="ECO:0007669"/>
    <property type="project" value="InterPro"/>
</dbReference>
<proteinExistence type="predicted"/>
<evidence type="ECO:0000256" key="2">
    <source>
        <dbReference type="ARBA" id="ARBA00023125"/>
    </source>
</evidence>
<dbReference type="InterPro" id="IPR032687">
    <property type="entry name" value="AraC-type_N"/>
</dbReference>
<sequence>MPRPRRSAVSVQLLIQYGLDHGLPLEACLQGTGLDWQQLADPSAEVEAEQELQLVANLLKGCQAGPGFGLPLGRRYPLNSYGIWGFALLSSPTYGDAARLGLRYLDLTYAFHAMQLEVHGDEAHLLLDDRDIPAALRGFLLERDLAGMLQVLREVLGGEPPLLRIELRLPAPDNAERYRHELGLLPLFAQAENRCVFPRALLDRPLAAANPHTVQLCEEHCQRLLAKRSQHSGLAGQIRRLLLERPGRLPSMEQLAATLHISSRTLRRRLDEEGCHFRLLLDEVRQTLAEELLATGGLTLEEIAERLGYGEVSNFIHAFKRWKGLAPRRYQREQSARQRPGASRRA</sequence>
<dbReference type="EMBL" id="PIYS01000003">
    <property type="protein sequence ID" value="PKF72837.1"/>
    <property type="molecule type" value="Genomic_DNA"/>
</dbReference>
<dbReference type="Pfam" id="PF12625">
    <property type="entry name" value="Arabinose_bd"/>
    <property type="match status" value="1"/>
</dbReference>
<protein>
    <submittedName>
        <fullName evidence="5">AraC family transcriptional regulator</fullName>
    </submittedName>
</protein>
<reference evidence="6" key="1">
    <citation type="submission" date="2017-12" db="EMBL/GenBank/DDBJ databases">
        <authorList>
            <person name="Yu X.-Y."/>
        </authorList>
    </citation>
    <scope>NUCLEOTIDE SEQUENCE [LARGE SCALE GENOMIC DNA]</scope>
    <source>
        <strain evidence="6">ZYSR67-Z</strain>
    </source>
</reference>
<dbReference type="InterPro" id="IPR009057">
    <property type="entry name" value="Homeodomain-like_sf"/>
</dbReference>
<dbReference type="SMART" id="SM00342">
    <property type="entry name" value="HTH_ARAC"/>
    <property type="match status" value="1"/>
</dbReference>
<dbReference type="RefSeq" id="WP_101192790.1">
    <property type="nucleotide sequence ID" value="NZ_PIYS01000003.1"/>
</dbReference>
<evidence type="ECO:0000313" key="6">
    <source>
        <dbReference type="Proteomes" id="UP000242861"/>
    </source>
</evidence>
<dbReference type="PANTHER" id="PTHR47894:SF1">
    <property type="entry name" value="HTH-TYPE TRANSCRIPTIONAL REGULATOR VQSM"/>
    <property type="match status" value="1"/>
</dbReference>
<dbReference type="SUPFAM" id="SSF46689">
    <property type="entry name" value="Homeodomain-like"/>
    <property type="match status" value="1"/>
</dbReference>
<dbReference type="InterPro" id="IPR018060">
    <property type="entry name" value="HTH_AraC"/>
</dbReference>
<evidence type="ECO:0000259" key="4">
    <source>
        <dbReference type="PROSITE" id="PS01124"/>
    </source>
</evidence>
<evidence type="ECO:0000256" key="1">
    <source>
        <dbReference type="ARBA" id="ARBA00023015"/>
    </source>
</evidence>